<reference evidence="6" key="1">
    <citation type="journal article" date="2019" name="Int. J. Syst. Evol. Microbiol.">
        <title>The Global Catalogue of Microorganisms (GCM) 10K type strain sequencing project: providing services to taxonomists for standard genome sequencing and annotation.</title>
        <authorList>
            <consortium name="The Broad Institute Genomics Platform"/>
            <consortium name="The Broad Institute Genome Sequencing Center for Infectious Disease"/>
            <person name="Wu L."/>
            <person name="Ma J."/>
        </authorList>
    </citation>
    <scope>NUCLEOTIDE SEQUENCE [LARGE SCALE GENOMIC DNA]</scope>
    <source>
        <strain evidence="6">CGMCC 1.16031</strain>
    </source>
</reference>
<feature type="transmembrane region" description="Helical" evidence="3">
    <location>
        <begin position="307"/>
        <end position="325"/>
    </location>
</feature>
<dbReference type="Proteomes" id="UP001596364">
    <property type="component" value="Unassembled WGS sequence"/>
</dbReference>
<dbReference type="InterPro" id="IPR000160">
    <property type="entry name" value="GGDEF_dom"/>
</dbReference>
<keyword evidence="3" id="KW-0812">Transmembrane</keyword>
<dbReference type="EC" id="2.7.7.65" evidence="1"/>
<proteinExistence type="predicted"/>
<dbReference type="InterPro" id="IPR050469">
    <property type="entry name" value="Diguanylate_Cyclase"/>
</dbReference>
<sequence length="510" mass="57803">MQPEYFGNADACGTLCWNFNQEGFEGRVRRYRLTKQAGIVFVLCLILCVVIASILFVRNMAANQSQQQQQSISPVFTLVEEQLIAPLHIAKTLGTIGIYDEFFASDTPDESQVVAALQNYAKLFNLEFYLAHEGSRKQYNSDGTVFDLIPGEVYWYFDFKDRPLDVQAVLGKQADVHLYIDVRQTGINGEFRGFAGVGKGLGEFLQAFEQFRQKYGHEFVFANNRGEIVLSSRHELLPENLEFKSLSQLSWYAQFEQLANTSEDRSHLVNSSGGDLLISEFTLESLDWRLFIVTPLAPRQHAASKAFMLYALLTMIGLIVLFKLIQKILSLYYQQLSNRINIDPLTNLPNRSQLEQYFAQIRPDCREIALIVVDIDNFKQINDTYGHNAGDQVLLNITRLFSENMQAEGLFGRWGGEEFLFILPEANHQHAMEVATRCCVALQHHSTELPKSRVRVTASFGVSHSRRSDDGLSLLFEQADQAMYQAKRNGRNQVVSANINSRSDGSRSDG</sequence>
<keyword evidence="5" id="KW-0548">Nucleotidyltransferase</keyword>
<dbReference type="EMBL" id="JBHSUS010000001">
    <property type="protein sequence ID" value="MFC6438658.1"/>
    <property type="molecule type" value="Genomic_DNA"/>
</dbReference>
<dbReference type="SUPFAM" id="SSF55073">
    <property type="entry name" value="Nucleotide cyclase"/>
    <property type="match status" value="1"/>
</dbReference>
<evidence type="ECO:0000259" key="4">
    <source>
        <dbReference type="PROSITE" id="PS50887"/>
    </source>
</evidence>
<dbReference type="PROSITE" id="PS50887">
    <property type="entry name" value="GGDEF"/>
    <property type="match status" value="1"/>
</dbReference>
<keyword evidence="3" id="KW-0472">Membrane</keyword>
<dbReference type="SMART" id="SM00267">
    <property type="entry name" value="GGDEF"/>
    <property type="match status" value="1"/>
</dbReference>
<feature type="transmembrane region" description="Helical" evidence="3">
    <location>
        <begin position="37"/>
        <end position="57"/>
    </location>
</feature>
<evidence type="ECO:0000313" key="6">
    <source>
        <dbReference type="Proteomes" id="UP001596364"/>
    </source>
</evidence>
<organism evidence="5 6">
    <name type="scientific">Pseudobowmanella zhangzhouensis</name>
    <dbReference type="NCBI Taxonomy" id="1537679"/>
    <lineage>
        <taxon>Bacteria</taxon>
        <taxon>Pseudomonadati</taxon>
        <taxon>Pseudomonadota</taxon>
        <taxon>Gammaproteobacteria</taxon>
        <taxon>Alteromonadales</taxon>
        <taxon>Alteromonadaceae</taxon>
    </lineage>
</organism>
<protein>
    <recommendedName>
        <fullName evidence="1">diguanylate cyclase</fullName>
        <ecNumber evidence="1">2.7.7.65</ecNumber>
    </recommendedName>
</protein>
<evidence type="ECO:0000256" key="1">
    <source>
        <dbReference type="ARBA" id="ARBA00012528"/>
    </source>
</evidence>
<evidence type="ECO:0000256" key="2">
    <source>
        <dbReference type="ARBA" id="ARBA00034247"/>
    </source>
</evidence>
<accession>A0ABW1XF21</accession>
<feature type="domain" description="GGDEF" evidence="4">
    <location>
        <begin position="366"/>
        <end position="499"/>
    </location>
</feature>
<keyword evidence="5" id="KW-0808">Transferase</keyword>
<keyword evidence="3" id="KW-1133">Transmembrane helix</keyword>
<dbReference type="PANTHER" id="PTHR45138:SF9">
    <property type="entry name" value="DIGUANYLATE CYCLASE DGCM-RELATED"/>
    <property type="match status" value="1"/>
</dbReference>
<comment type="caution">
    <text evidence="5">The sequence shown here is derived from an EMBL/GenBank/DDBJ whole genome shotgun (WGS) entry which is preliminary data.</text>
</comment>
<dbReference type="PANTHER" id="PTHR45138">
    <property type="entry name" value="REGULATORY COMPONENTS OF SENSORY TRANSDUCTION SYSTEM"/>
    <property type="match status" value="1"/>
</dbReference>
<dbReference type="Gene3D" id="3.30.70.270">
    <property type="match status" value="1"/>
</dbReference>
<evidence type="ECO:0000256" key="3">
    <source>
        <dbReference type="SAM" id="Phobius"/>
    </source>
</evidence>
<evidence type="ECO:0000313" key="5">
    <source>
        <dbReference type="EMBL" id="MFC6438658.1"/>
    </source>
</evidence>
<dbReference type="CDD" id="cd01949">
    <property type="entry name" value="GGDEF"/>
    <property type="match status" value="1"/>
</dbReference>
<dbReference type="InterPro" id="IPR029787">
    <property type="entry name" value="Nucleotide_cyclase"/>
</dbReference>
<dbReference type="Pfam" id="PF00990">
    <property type="entry name" value="GGDEF"/>
    <property type="match status" value="1"/>
</dbReference>
<gene>
    <name evidence="5" type="ORF">ACFP85_00590</name>
</gene>
<dbReference type="InterPro" id="IPR043128">
    <property type="entry name" value="Rev_trsase/Diguanyl_cyclase"/>
</dbReference>
<name>A0ABW1XF21_9ALTE</name>
<keyword evidence="6" id="KW-1185">Reference proteome</keyword>
<comment type="catalytic activity">
    <reaction evidence="2">
        <text>2 GTP = 3',3'-c-di-GMP + 2 diphosphate</text>
        <dbReference type="Rhea" id="RHEA:24898"/>
        <dbReference type="ChEBI" id="CHEBI:33019"/>
        <dbReference type="ChEBI" id="CHEBI:37565"/>
        <dbReference type="ChEBI" id="CHEBI:58805"/>
        <dbReference type="EC" id="2.7.7.65"/>
    </reaction>
</comment>
<dbReference type="NCBIfam" id="TIGR00254">
    <property type="entry name" value="GGDEF"/>
    <property type="match status" value="1"/>
</dbReference>
<dbReference type="GO" id="GO:0052621">
    <property type="term" value="F:diguanylate cyclase activity"/>
    <property type="evidence" value="ECO:0007669"/>
    <property type="project" value="UniProtKB-EC"/>
</dbReference>
<dbReference type="RefSeq" id="WP_131259456.1">
    <property type="nucleotide sequence ID" value="NZ_JBHSUS010000001.1"/>
</dbReference>